<dbReference type="AlphaFoldDB" id="A0A428NJ33"/>
<keyword evidence="2" id="KW-1185">Reference proteome</keyword>
<gene>
    <name evidence="1" type="ORF">CEP54_016015</name>
</gene>
<dbReference type="EMBL" id="NKCI01000466">
    <property type="protein sequence ID" value="RSL40801.1"/>
    <property type="molecule type" value="Genomic_DNA"/>
</dbReference>
<name>A0A428NJ33_9HYPO</name>
<dbReference type="Proteomes" id="UP000288168">
    <property type="component" value="Unassembled WGS sequence"/>
</dbReference>
<organism evidence="1 2">
    <name type="scientific">Fusarium duplospermum</name>
    <dbReference type="NCBI Taxonomy" id="1325734"/>
    <lineage>
        <taxon>Eukaryota</taxon>
        <taxon>Fungi</taxon>
        <taxon>Dikarya</taxon>
        <taxon>Ascomycota</taxon>
        <taxon>Pezizomycotina</taxon>
        <taxon>Sordariomycetes</taxon>
        <taxon>Hypocreomycetidae</taxon>
        <taxon>Hypocreales</taxon>
        <taxon>Nectriaceae</taxon>
        <taxon>Fusarium</taxon>
        <taxon>Fusarium solani species complex</taxon>
    </lineage>
</organism>
<comment type="caution">
    <text evidence="1">The sequence shown here is derived from an EMBL/GenBank/DDBJ whole genome shotgun (WGS) entry which is preliminary data.</text>
</comment>
<evidence type="ECO:0000313" key="2">
    <source>
        <dbReference type="Proteomes" id="UP000288168"/>
    </source>
</evidence>
<accession>A0A428NJ33</accession>
<evidence type="ECO:0000313" key="1">
    <source>
        <dbReference type="EMBL" id="RSL40801.1"/>
    </source>
</evidence>
<protein>
    <submittedName>
        <fullName evidence="1">Uncharacterized protein</fullName>
    </submittedName>
</protein>
<proteinExistence type="predicted"/>
<reference evidence="1 2" key="1">
    <citation type="submission" date="2017-06" db="EMBL/GenBank/DDBJ databases">
        <title>Comparative genomic analysis of Ambrosia Fusariam Clade fungi.</title>
        <authorList>
            <person name="Stajich J.E."/>
            <person name="Carrillo J."/>
            <person name="Kijimoto T."/>
            <person name="Eskalen A."/>
            <person name="O'Donnell K."/>
            <person name="Kasson M."/>
        </authorList>
    </citation>
    <scope>NUCLEOTIDE SEQUENCE [LARGE SCALE GENOMIC DNA]</scope>
    <source>
        <strain evidence="1 2">NRRL62584</strain>
    </source>
</reference>
<sequence length="82" mass="9713">MSFNCSVLLLLYKNTLQPQEEQFIRNEQRLLDNLAQKLARHGEPTTTESRKPVWWRRLAVSYRNPSQQSFLSTTHIGRQHAF</sequence>